<dbReference type="SMART" id="SM00271">
    <property type="entry name" value="DnaJ"/>
    <property type="match status" value="1"/>
</dbReference>
<sequence length="289" mass="33924">MSISRVFLLSLLKHRQTSNYCLKNFKYRLRPRNLSSPLCYSHAFLSENLRSRFDNDCRTIPHVKCWNCDYTLECERDKFFCRKCSRIQPPVKCVNYFQYLGLPVVYDIDPDLLTESFKKLQARLHPDRFSNKSQLLKHSDIARAVNSVKLKKSQRPQRSISHPEQKHSALQASIINKAYKTLLEPLSRALYLLELYDFSFDEKIISVDDVELLNEVMQLNESIMDAHAEQVEKIAEKVRRILHQLQKDFSVQFKQAVEKGDFNESFRTASKMKYYVAALKNADKKLGFL</sequence>
<keyword evidence="4" id="KW-1185">Reference proteome</keyword>
<dbReference type="GO" id="GO:0005739">
    <property type="term" value="C:mitochondrion"/>
    <property type="evidence" value="ECO:0007669"/>
    <property type="project" value="TreeGrafter"/>
</dbReference>
<dbReference type="PROSITE" id="PS50076">
    <property type="entry name" value="DNAJ_2"/>
    <property type="match status" value="1"/>
</dbReference>
<evidence type="ECO:0000259" key="3">
    <source>
        <dbReference type="PROSITE" id="PS50076"/>
    </source>
</evidence>
<dbReference type="PANTHER" id="PTHR14021">
    <property type="entry name" value="IRON-SULFUR CLUSTER CO-CHAPERONE PROTEIN HSCB"/>
    <property type="match status" value="1"/>
</dbReference>
<keyword evidence="2" id="KW-0143">Chaperone</keyword>
<organism evidence="4 5">
    <name type="scientific">Romanomermis culicivorax</name>
    <name type="common">Nematode worm</name>
    <dbReference type="NCBI Taxonomy" id="13658"/>
    <lineage>
        <taxon>Eukaryota</taxon>
        <taxon>Metazoa</taxon>
        <taxon>Ecdysozoa</taxon>
        <taxon>Nematoda</taxon>
        <taxon>Enoplea</taxon>
        <taxon>Dorylaimia</taxon>
        <taxon>Mermithida</taxon>
        <taxon>Mermithoidea</taxon>
        <taxon>Mermithidae</taxon>
        <taxon>Romanomermis</taxon>
    </lineage>
</organism>
<feature type="domain" description="J" evidence="3">
    <location>
        <begin position="95"/>
        <end position="195"/>
    </location>
</feature>
<dbReference type="Pfam" id="PF07743">
    <property type="entry name" value="HSCB_C"/>
    <property type="match status" value="1"/>
</dbReference>
<name>A0A915IQ66_ROMCU</name>
<evidence type="ECO:0000313" key="4">
    <source>
        <dbReference type="Proteomes" id="UP000887565"/>
    </source>
</evidence>
<dbReference type="GO" id="GO:0001671">
    <property type="term" value="F:ATPase activator activity"/>
    <property type="evidence" value="ECO:0007669"/>
    <property type="project" value="InterPro"/>
</dbReference>
<reference evidence="5" key="1">
    <citation type="submission" date="2022-11" db="UniProtKB">
        <authorList>
            <consortium name="WormBaseParasite"/>
        </authorList>
    </citation>
    <scope>IDENTIFICATION</scope>
</reference>
<dbReference type="InterPro" id="IPR036386">
    <property type="entry name" value="HscB_C_sf"/>
</dbReference>
<dbReference type="SUPFAM" id="SSF47144">
    <property type="entry name" value="HSC20 (HSCB), C-terminal oligomerisation domain"/>
    <property type="match status" value="1"/>
</dbReference>
<dbReference type="GO" id="GO:0051259">
    <property type="term" value="P:protein complex oligomerization"/>
    <property type="evidence" value="ECO:0007669"/>
    <property type="project" value="InterPro"/>
</dbReference>
<dbReference type="Gene3D" id="1.20.1280.20">
    <property type="entry name" value="HscB, C-terminal domain"/>
    <property type="match status" value="1"/>
</dbReference>
<dbReference type="InterPro" id="IPR036869">
    <property type="entry name" value="J_dom_sf"/>
</dbReference>
<comment type="similarity">
    <text evidence="1">Belongs to the HscB family.</text>
</comment>
<evidence type="ECO:0000313" key="5">
    <source>
        <dbReference type="WBParaSite" id="nRc.2.0.1.t16015-RA"/>
    </source>
</evidence>
<proteinExistence type="inferred from homology"/>
<dbReference type="InterPro" id="IPR001623">
    <property type="entry name" value="DnaJ_domain"/>
</dbReference>
<dbReference type="SUPFAM" id="SSF46565">
    <property type="entry name" value="Chaperone J-domain"/>
    <property type="match status" value="1"/>
</dbReference>
<dbReference type="WBParaSite" id="nRc.2.0.1.t16015-RA">
    <property type="protein sequence ID" value="nRc.2.0.1.t16015-RA"/>
    <property type="gene ID" value="nRc.2.0.1.g16015"/>
</dbReference>
<dbReference type="InterPro" id="IPR009073">
    <property type="entry name" value="HscB_oligo_C"/>
</dbReference>
<dbReference type="Gene3D" id="1.10.287.110">
    <property type="entry name" value="DnaJ domain"/>
    <property type="match status" value="1"/>
</dbReference>
<protein>
    <submittedName>
        <fullName evidence="5">J domain-containing protein</fullName>
    </submittedName>
</protein>
<dbReference type="Proteomes" id="UP000887565">
    <property type="component" value="Unplaced"/>
</dbReference>
<accession>A0A915IQ66</accession>
<evidence type="ECO:0000256" key="2">
    <source>
        <dbReference type="ARBA" id="ARBA00023186"/>
    </source>
</evidence>
<dbReference type="InterPro" id="IPR004640">
    <property type="entry name" value="HscB"/>
</dbReference>
<dbReference type="GO" id="GO:0051087">
    <property type="term" value="F:protein-folding chaperone binding"/>
    <property type="evidence" value="ECO:0007669"/>
    <property type="project" value="InterPro"/>
</dbReference>
<dbReference type="GO" id="GO:0044571">
    <property type="term" value="P:[2Fe-2S] cluster assembly"/>
    <property type="evidence" value="ECO:0007669"/>
    <property type="project" value="InterPro"/>
</dbReference>
<dbReference type="AlphaFoldDB" id="A0A915IQ66"/>
<evidence type="ECO:0000256" key="1">
    <source>
        <dbReference type="ARBA" id="ARBA00010476"/>
    </source>
</evidence>
<dbReference type="PANTHER" id="PTHR14021:SF15">
    <property type="entry name" value="IRON-SULFUR CLUSTER CO-CHAPERONE PROTEIN HSCB"/>
    <property type="match status" value="1"/>
</dbReference>